<evidence type="ECO:0000313" key="4">
    <source>
        <dbReference type="Proteomes" id="UP000536685"/>
    </source>
</evidence>
<feature type="compositionally biased region" description="Pro residues" evidence="1">
    <location>
        <begin position="116"/>
        <end position="125"/>
    </location>
</feature>
<accession>A0A841ARQ6</accession>
<dbReference type="RefSeq" id="WP_184237956.1">
    <property type="nucleotide sequence ID" value="NZ_JACHMJ010000001.1"/>
</dbReference>
<sequence length="151" mass="15324">MRDSFGPDLFGVVHVVGAIVYGLVALLAFEVAVGLIFLLVRFLLVGTKAAQIYVARNGSLAPTKTAASPVTDAPTAKTPDHTADTITDPAVPTTTPAGTSTAPTVADPVAIEPDAPTTPLPPVTPPITTGTATPKAPRKTTPRAPKTPPAV</sequence>
<dbReference type="EMBL" id="JACHMJ010000001">
    <property type="protein sequence ID" value="MBB5844109.1"/>
    <property type="molecule type" value="Genomic_DNA"/>
</dbReference>
<evidence type="ECO:0000313" key="3">
    <source>
        <dbReference type="EMBL" id="MBB5844109.1"/>
    </source>
</evidence>
<feature type="transmembrane region" description="Helical" evidence="2">
    <location>
        <begin position="12"/>
        <end position="40"/>
    </location>
</feature>
<evidence type="ECO:0000256" key="1">
    <source>
        <dbReference type="SAM" id="MobiDB-lite"/>
    </source>
</evidence>
<comment type="caution">
    <text evidence="3">The sequence shown here is derived from an EMBL/GenBank/DDBJ whole genome shotgun (WGS) entry which is preliminary data.</text>
</comment>
<name>A0A841ARQ6_9MICO</name>
<proteinExistence type="predicted"/>
<keyword evidence="4" id="KW-1185">Reference proteome</keyword>
<gene>
    <name evidence="3" type="ORF">HD599_002432</name>
</gene>
<feature type="compositionally biased region" description="Low complexity" evidence="1">
    <location>
        <begin position="126"/>
        <end position="135"/>
    </location>
</feature>
<organism evidence="3 4">
    <name type="scientific">Conyzicola lurida</name>
    <dbReference type="NCBI Taxonomy" id="1172621"/>
    <lineage>
        <taxon>Bacteria</taxon>
        <taxon>Bacillati</taxon>
        <taxon>Actinomycetota</taxon>
        <taxon>Actinomycetes</taxon>
        <taxon>Micrococcales</taxon>
        <taxon>Microbacteriaceae</taxon>
        <taxon>Conyzicola</taxon>
    </lineage>
</organism>
<feature type="region of interest" description="Disordered" evidence="1">
    <location>
        <begin position="62"/>
        <end position="151"/>
    </location>
</feature>
<dbReference type="AlphaFoldDB" id="A0A841ARQ6"/>
<keyword evidence="2" id="KW-1133">Transmembrane helix</keyword>
<keyword evidence="2" id="KW-0472">Membrane</keyword>
<protein>
    <submittedName>
        <fullName evidence="3">Cytoskeletal protein RodZ</fullName>
    </submittedName>
</protein>
<reference evidence="3 4" key="1">
    <citation type="submission" date="2020-08" db="EMBL/GenBank/DDBJ databases">
        <title>Sequencing the genomes of 1000 actinobacteria strains.</title>
        <authorList>
            <person name="Klenk H.-P."/>
        </authorList>
    </citation>
    <scope>NUCLEOTIDE SEQUENCE [LARGE SCALE GENOMIC DNA]</scope>
    <source>
        <strain evidence="3 4">DSM 105784</strain>
    </source>
</reference>
<dbReference type="Proteomes" id="UP000536685">
    <property type="component" value="Unassembled WGS sequence"/>
</dbReference>
<keyword evidence="2" id="KW-0812">Transmembrane</keyword>
<evidence type="ECO:0000256" key="2">
    <source>
        <dbReference type="SAM" id="Phobius"/>
    </source>
</evidence>
<feature type="compositionally biased region" description="Low complexity" evidence="1">
    <location>
        <begin position="84"/>
        <end position="106"/>
    </location>
</feature>